<dbReference type="InterPro" id="IPR008457">
    <property type="entry name" value="Cu-R_CopD_dom"/>
</dbReference>
<dbReference type="GO" id="GO:0046688">
    <property type="term" value="P:response to copper ion"/>
    <property type="evidence" value="ECO:0007669"/>
    <property type="project" value="InterPro"/>
</dbReference>
<evidence type="ECO:0000259" key="12">
    <source>
        <dbReference type="Pfam" id="PF05425"/>
    </source>
</evidence>
<keyword evidence="7" id="KW-0186">Copper</keyword>
<dbReference type="GO" id="GO:0005886">
    <property type="term" value="C:plasma membrane"/>
    <property type="evidence" value="ECO:0007669"/>
    <property type="project" value="UniProtKB-SubCell"/>
</dbReference>
<dbReference type="PANTHER" id="PTHR34820">
    <property type="entry name" value="INNER MEMBRANE PROTEIN YEBZ"/>
    <property type="match status" value="1"/>
</dbReference>
<comment type="subcellular location">
    <subcellularLocation>
        <location evidence="1">Cell membrane</location>
        <topology evidence="1">Multi-pass membrane protein</topology>
    </subcellularLocation>
</comment>
<dbReference type="PANTHER" id="PTHR34820:SF4">
    <property type="entry name" value="INNER MEMBRANE PROTEIN YEBZ"/>
    <property type="match status" value="1"/>
</dbReference>
<sequence length="645" mass="67020">MDPAPREGAERGRRRAPGAVRGGRCEGQLGCEGRLGIGRRWRRRGVDRVELAFAGRHGRDHHRARGGQPRGRRPGTAQRPRRAADRAQAAVTLRARTVRRRGSSPETPRRRAARLALGTLLGLLLLLTGATPALAHAQLEDSTPGDGAVVSDAPRQATLTFDEHVRPVTGATSLIRPDGSSTALAPHARDDSVVTDLPDDLPKGSYTLTYRVVSADGHPVAGAVTFSVGAPSSPSDTSTASASDMHEESGSLAAVVVGVLTVLQYVALLVTVGILLCAALVTRSQAARSVLASPRATRILRGLALVAAAASVLLVPVSAADAAGWSHWVDGLARQQVLGAVAVVLGAALVIVAGGARRPVLAVPGALLALLAPMLVGHSASIGPRPLMLVADAAHLLAGAVWSGGMIGTIAVLAALRRDGSTDEAVAVVRRFSLAALISVLALAASGIVMAVLILDSPSGLVTTPWGRTLLIKLVVVAVTVGLAAWNRTRLLPAVTTASAPWEQLLRLMRREAALLIGVLVVTGALVNLSPHEHSMDSMSRPQPVHASSQGLTVDGTVEPGTRGKNTLTVTLTYRGDPLQDRHPRITATQEQQDIGPITAHPSCDGDGSCTADLTLPASGSWQVQVTSQVDEFTSPVATFPLDVR</sequence>
<feature type="region of interest" description="Disordered" evidence="9">
    <location>
        <begin position="1"/>
        <end position="22"/>
    </location>
</feature>
<feature type="transmembrane region" description="Helical" evidence="10">
    <location>
        <begin position="302"/>
        <end position="325"/>
    </location>
</feature>
<dbReference type="EMBL" id="QFKX01000001">
    <property type="protein sequence ID" value="PWH07348.1"/>
    <property type="molecule type" value="Genomic_DNA"/>
</dbReference>
<feature type="transmembrane region" description="Helical" evidence="10">
    <location>
        <begin position="361"/>
        <end position="381"/>
    </location>
</feature>
<evidence type="ECO:0008006" key="15">
    <source>
        <dbReference type="Google" id="ProtNLM"/>
    </source>
</evidence>
<keyword evidence="3 10" id="KW-0812">Transmembrane</keyword>
<feature type="transmembrane region" description="Helical" evidence="10">
    <location>
        <begin position="393"/>
        <end position="416"/>
    </location>
</feature>
<feature type="transmembrane region" description="Helical" evidence="10">
    <location>
        <begin position="428"/>
        <end position="454"/>
    </location>
</feature>
<evidence type="ECO:0000256" key="1">
    <source>
        <dbReference type="ARBA" id="ARBA00004651"/>
    </source>
</evidence>
<dbReference type="InterPro" id="IPR007348">
    <property type="entry name" value="CopC_dom"/>
</dbReference>
<feature type="transmembrane region" description="Helical" evidence="10">
    <location>
        <begin position="513"/>
        <end position="531"/>
    </location>
</feature>
<evidence type="ECO:0000256" key="10">
    <source>
        <dbReference type="SAM" id="Phobius"/>
    </source>
</evidence>
<dbReference type="GO" id="GO:0042597">
    <property type="term" value="C:periplasmic space"/>
    <property type="evidence" value="ECO:0007669"/>
    <property type="project" value="InterPro"/>
</dbReference>
<feature type="compositionally biased region" description="Basic residues" evidence="9">
    <location>
        <begin position="56"/>
        <end position="73"/>
    </location>
</feature>
<evidence type="ECO:0000259" key="11">
    <source>
        <dbReference type="Pfam" id="PF04234"/>
    </source>
</evidence>
<feature type="region of interest" description="Disordered" evidence="9">
    <location>
        <begin position="53"/>
        <end position="89"/>
    </location>
</feature>
<evidence type="ECO:0000256" key="5">
    <source>
        <dbReference type="ARBA" id="ARBA00022729"/>
    </source>
</evidence>
<feature type="compositionally biased region" description="Polar residues" evidence="9">
    <location>
        <begin position="537"/>
        <end position="552"/>
    </location>
</feature>
<keyword evidence="5" id="KW-0732">Signal</keyword>
<feature type="transmembrane region" description="Helical" evidence="10">
    <location>
        <begin position="337"/>
        <end position="354"/>
    </location>
</feature>
<keyword evidence="8 10" id="KW-0472">Membrane</keyword>
<comment type="caution">
    <text evidence="13">The sequence shown here is derived from an EMBL/GenBank/DDBJ whole genome shotgun (WGS) entry which is preliminary data.</text>
</comment>
<evidence type="ECO:0000256" key="7">
    <source>
        <dbReference type="ARBA" id="ARBA00023008"/>
    </source>
</evidence>
<feature type="transmembrane region" description="Helical" evidence="10">
    <location>
        <begin position="466"/>
        <end position="486"/>
    </location>
</feature>
<dbReference type="Proteomes" id="UP000245590">
    <property type="component" value="Unassembled WGS sequence"/>
</dbReference>
<dbReference type="Pfam" id="PF05425">
    <property type="entry name" value="CopD"/>
    <property type="match status" value="1"/>
</dbReference>
<name>A0A2U2RNA5_9MICO</name>
<feature type="domain" description="CopC" evidence="11">
    <location>
        <begin position="136"/>
        <end position="228"/>
    </location>
</feature>
<keyword evidence="4" id="KW-0479">Metal-binding</keyword>
<feature type="compositionally biased region" description="Basic and acidic residues" evidence="9">
    <location>
        <begin position="1"/>
        <end position="11"/>
    </location>
</feature>
<accession>A0A2U2RNA5</accession>
<evidence type="ECO:0000256" key="4">
    <source>
        <dbReference type="ARBA" id="ARBA00022723"/>
    </source>
</evidence>
<dbReference type="SUPFAM" id="SSF81296">
    <property type="entry name" value="E set domains"/>
    <property type="match status" value="1"/>
</dbReference>
<evidence type="ECO:0000256" key="6">
    <source>
        <dbReference type="ARBA" id="ARBA00022989"/>
    </source>
</evidence>
<dbReference type="Pfam" id="PF04234">
    <property type="entry name" value="CopC"/>
    <property type="match status" value="1"/>
</dbReference>
<feature type="domain" description="Copper resistance protein D" evidence="12">
    <location>
        <begin position="427"/>
        <end position="526"/>
    </location>
</feature>
<dbReference type="InterPro" id="IPR014755">
    <property type="entry name" value="Cu-Rt/internalin_Ig-like"/>
</dbReference>
<evidence type="ECO:0000256" key="9">
    <source>
        <dbReference type="SAM" id="MobiDB-lite"/>
    </source>
</evidence>
<evidence type="ECO:0000256" key="2">
    <source>
        <dbReference type="ARBA" id="ARBA00022475"/>
    </source>
</evidence>
<feature type="transmembrane region" description="Helical" evidence="10">
    <location>
        <begin position="115"/>
        <end position="135"/>
    </location>
</feature>
<gene>
    <name evidence="13" type="ORF">DEO23_01485</name>
</gene>
<evidence type="ECO:0000256" key="8">
    <source>
        <dbReference type="ARBA" id="ARBA00023136"/>
    </source>
</evidence>
<dbReference type="InterPro" id="IPR014756">
    <property type="entry name" value="Ig_E-set"/>
</dbReference>
<keyword evidence="14" id="KW-1185">Reference proteome</keyword>
<feature type="transmembrane region" description="Helical" evidence="10">
    <location>
        <begin position="252"/>
        <end position="281"/>
    </location>
</feature>
<dbReference type="Gene3D" id="2.60.40.1220">
    <property type="match status" value="1"/>
</dbReference>
<dbReference type="AlphaFoldDB" id="A0A2U2RNA5"/>
<dbReference type="GO" id="GO:0006825">
    <property type="term" value="P:copper ion transport"/>
    <property type="evidence" value="ECO:0007669"/>
    <property type="project" value="InterPro"/>
</dbReference>
<dbReference type="InterPro" id="IPR032694">
    <property type="entry name" value="CopC/D"/>
</dbReference>
<evidence type="ECO:0000313" key="14">
    <source>
        <dbReference type="Proteomes" id="UP000245590"/>
    </source>
</evidence>
<evidence type="ECO:0000313" key="13">
    <source>
        <dbReference type="EMBL" id="PWH07348.1"/>
    </source>
</evidence>
<proteinExistence type="predicted"/>
<dbReference type="GO" id="GO:0005507">
    <property type="term" value="F:copper ion binding"/>
    <property type="evidence" value="ECO:0007669"/>
    <property type="project" value="InterPro"/>
</dbReference>
<reference evidence="13 14" key="1">
    <citation type="submission" date="2018-05" db="EMBL/GenBank/DDBJ databases">
        <title>Brachybacterium sp. M1HQ-2T, whole genome shotgun sequence.</title>
        <authorList>
            <person name="Tuo L."/>
        </authorList>
    </citation>
    <scope>NUCLEOTIDE SEQUENCE [LARGE SCALE GENOMIC DNA]</scope>
    <source>
        <strain evidence="13 14">M1HQ-2</strain>
    </source>
</reference>
<keyword evidence="2" id="KW-1003">Cell membrane</keyword>
<evidence type="ECO:0000256" key="3">
    <source>
        <dbReference type="ARBA" id="ARBA00022692"/>
    </source>
</evidence>
<organism evidence="13 14">
    <name type="scientific">Brachybacterium endophyticum</name>
    <dbReference type="NCBI Taxonomy" id="2182385"/>
    <lineage>
        <taxon>Bacteria</taxon>
        <taxon>Bacillati</taxon>
        <taxon>Actinomycetota</taxon>
        <taxon>Actinomycetes</taxon>
        <taxon>Micrococcales</taxon>
        <taxon>Dermabacteraceae</taxon>
        <taxon>Brachybacterium</taxon>
    </lineage>
</organism>
<keyword evidence="6 10" id="KW-1133">Transmembrane helix</keyword>
<protein>
    <recommendedName>
        <fullName evidence="15">Copper resistance protein CopC</fullName>
    </recommendedName>
</protein>
<feature type="region of interest" description="Disordered" evidence="9">
    <location>
        <begin position="533"/>
        <end position="566"/>
    </location>
</feature>